<feature type="chain" id="PRO_5005656749" description="peptidylprolyl isomerase" evidence="3">
    <location>
        <begin position="17"/>
        <end position="294"/>
    </location>
</feature>
<keyword evidence="3" id="KW-0732">Signal</keyword>
<feature type="domain" description="PPIase FKBP-type" evidence="4">
    <location>
        <begin position="49"/>
        <end position="137"/>
    </location>
</feature>
<dbReference type="InterPro" id="IPR001179">
    <property type="entry name" value="PPIase_FKBP_dom"/>
</dbReference>
<dbReference type="GO" id="GO:0005783">
    <property type="term" value="C:endoplasmic reticulum"/>
    <property type="evidence" value="ECO:0007669"/>
    <property type="project" value="TreeGrafter"/>
</dbReference>
<dbReference type="EC" id="5.2.1.8" evidence="2"/>
<keyword evidence="1" id="KW-0677">Repeat</keyword>
<dbReference type="InterPro" id="IPR051989">
    <property type="entry name" value="FKBP-like_isomerase"/>
</dbReference>
<proteinExistence type="predicted"/>
<evidence type="ECO:0000259" key="4">
    <source>
        <dbReference type="PROSITE" id="PS50059"/>
    </source>
</evidence>
<dbReference type="AlphaFoldDB" id="A0A0M3I0F5"/>
<comment type="catalytic activity">
    <reaction evidence="2">
        <text>[protein]-peptidylproline (omega=180) = [protein]-peptidylproline (omega=0)</text>
        <dbReference type="Rhea" id="RHEA:16237"/>
        <dbReference type="Rhea" id="RHEA-COMP:10747"/>
        <dbReference type="Rhea" id="RHEA-COMP:10748"/>
        <dbReference type="ChEBI" id="CHEBI:83833"/>
        <dbReference type="ChEBI" id="CHEBI:83834"/>
        <dbReference type="EC" id="5.2.1.8"/>
    </reaction>
</comment>
<evidence type="ECO:0000256" key="2">
    <source>
        <dbReference type="PROSITE-ProRule" id="PRU00277"/>
    </source>
</evidence>
<reference evidence="6" key="1">
    <citation type="submission" date="2017-02" db="UniProtKB">
        <authorList>
            <consortium name="WormBaseParasite"/>
        </authorList>
    </citation>
    <scope>IDENTIFICATION</scope>
</reference>
<name>A0A0M3I0F5_ASCLU</name>
<dbReference type="Proteomes" id="UP000036681">
    <property type="component" value="Unplaced"/>
</dbReference>
<dbReference type="PANTHER" id="PTHR46046:SF5">
    <property type="entry name" value="PEPTIDYLPROLYL ISOMERASE"/>
    <property type="match status" value="1"/>
</dbReference>
<dbReference type="InterPro" id="IPR046357">
    <property type="entry name" value="PPIase_dom_sf"/>
</dbReference>
<keyword evidence="2" id="KW-0697">Rotamase</keyword>
<dbReference type="WBParaSite" id="ALUE_0000959401-mRNA-1">
    <property type="protein sequence ID" value="ALUE_0000959401-mRNA-1"/>
    <property type="gene ID" value="ALUE_0000959401"/>
</dbReference>
<keyword evidence="5" id="KW-1185">Reference proteome</keyword>
<evidence type="ECO:0000313" key="6">
    <source>
        <dbReference type="WBParaSite" id="ALUE_0000959401-mRNA-1"/>
    </source>
</evidence>
<evidence type="ECO:0000313" key="5">
    <source>
        <dbReference type="Proteomes" id="UP000036681"/>
    </source>
</evidence>
<dbReference type="Pfam" id="PF00254">
    <property type="entry name" value="FKBP_C"/>
    <property type="match status" value="2"/>
</dbReference>
<dbReference type="SUPFAM" id="SSF54534">
    <property type="entry name" value="FKBP-like"/>
    <property type="match status" value="2"/>
</dbReference>
<organism evidence="5 6">
    <name type="scientific">Ascaris lumbricoides</name>
    <name type="common">Giant roundworm</name>
    <dbReference type="NCBI Taxonomy" id="6252"/>
    <lineage>
        <taxon>Eukaryota</taxon>
        <taxon>Metazoa</taxon>
        <taxon>Ecdysozoa</taxon>
        <taxon>Nematoda</taxon>
        <taxon>Chromadorea</taxon>
        <taxon>Rhabditida</taxon>
        <taxon>Spirurina</taxon>
        <taxon>Ascaridomorpha</taxon>
        <taxon>Ascaridoidea</taxon>
        <taxon>Ascarididae</taxon>
        <taxon>Ascaris</taxon>
    </lineage>
</organism>
<keyword evidence="2" id="KW-0413">Isomerase</keyword>
<dbReference type="Gene3D" id="3.10.50.40">
    <property type="match status" value="2"/>
</dbReference>
<protein>
    <recommendedName>
        <fullName evidence="2">peptidylprolyl isomerase</fullName>
        <ecNumber evidence="2">5.2.1.8</ecNumber>
    </recommendedName>
</protein>
<sequence length="294" mass="33383">MLLILLFFASFEVIISVDDTRSWIDENGVEVEIIRKIPDKRCTIRSEPGDVLEQWFKLTDKNGRLVGSNFGGTPFKFVLGAGQVIRGMDSAMRDMCVGEQRRLVIPPEAAFDEEGREDDGIKPGTTLYYFVELVSIFRPVPGDKWLEDNGLLIEVNRFSSINSTSDNLKVTHKIDDDKCRKAEPGDTIHQEYKVHLQDGTFIDSSEQREQPFVFKLASGQRFHRKCLKVIRGMDQAMIGMCEGERRKVVIPPDLAYGEKGRPPSIPPNAYLHFEIILTKLIKPDDPPESVKQEL</sequence>
<evidence type="ECO:0000256" key="3">
    <source>
        <dbReference type="SAM" id="SignalP"/>
    </source>
</evidence>
<accession>A0A0M3I0F5</accession>
<evidence type="ECO:0000256" key="1">
    <source>
        <dbReference type="ARBA" id="ARBA00022737"/>
    </source>
</evidence>
<dbReference type="PROSITE" id="PS50059">
    <property type="entry name" value="FKBP_PPIASE"/>
    <property type="match status" value="2"/>
</dbReference>
<dbReference type="PANTHER" id="PTHR46046">
    <property type="entry name" value="PEPTIDYLPROLYL ISOMERASE"/>
    <property type="match status" value="1"/>
</dbReference>
<dbReference type="GO" id="GO:0003755">
    <property type="term" value="F:peptidyl-prolyl cis-trans isomerase activity"/>
    <property type="evidence" value="ECO:0007669"/>
    <property type="project" value="UniProtKB-KW"/>
</dbReference>
<feature type="signal peptide" evidence="3">
    <location>
        <begin position="1"/>
        <end position="16"/>
    </location>
</feature>
<feature type="domain" description="PPIase FKBP-type" evidence="4">
    <location>
        <begin position="185"/>
        <end position="281"/>
    </location>
</feature>